<dbReference type="Proteomes" id="UP000067738">
    <property type="component" value="Chromosome"/>
</dbReference>
<keyword evidence="4" id="KW-1185">Reference proteome</keyword>
<keyword evidence="2" id="KW-1133">Transmembrane helix</keyword>
<evidence type="ECO:0000256" key="1">
    <source>
        <dbReference type="SAM" id="MobiDB-lite"/>
    </source>
</evidence>
<keyword evidence="2" id="KW-0472">Membrane</keyword>
<dbReference type="AlphaFoldDB" id="A0A0U2TVI4"/>
<keyword evidence="2" id="KW-0812">Transmembrane</keyword>
<feature type="compositionally biased region" description="Basic and acidic residues" evidence="1">
    <location>
        <begin position="65"/>
        <end position="76"/>
    </location>
</feature>
<dbReference type="RefSeq" id="WP_058739979.1">
    <property type="nucleotide sequence ID" value="NZ_CP011266.1"/>
</dbReference>
<protein>
    <submittedName>
        <fullName evidence="3">Uncharacterized protein</fullName>
    </submittedName>
</protein>
<organism evidence="3 4">
    <name type="scientific">Methanobrevibacter millerae</name>
    <dbReference type="NCBI Taxonomy" id="230361"/>
    <lineage>
        <taxon>Archaea</taxon>
        <taxon>Methanobacteriati</taxon>
        <taxon>Methanobacteriota</taxon>
        <taxon>Methanomada group</taxon>
        <taxon>Methanobacteria</taxon>
        <taxon>Methanobacteriales</taxon>
        <taxon>Methanobacteriaceae</taxon>
        <taxon>Methanobrevibacter</taxon>
    </lineage>
</organism>
<dbReference type="EMBL" id="CP011266">
    <property type="protein sequence ID" value="ALT69763.1"/>
    <property type="molecule type" value="Genomic_DNA"/>
</dbReference>
<dbReference type="OrthoDB" id="80913at2157"/>
<dbReference type="GeneID" id="26736957"/>
<feature type="region of interest" description="Disordered" evidence="1">
    <location>
        <begin position="252"/>
        <end position="272"/>
    </location>
</feature>
<name>A0A0U2TVI4_9EURY</name>
<sequence length="364" mass="42225">MECYYHPSRESADVCAICGKSICKECGLEIAGKVYCKDCLEKIVGLSMDNAPKQEPTPEPAPEPVRLEKPESPESKIEMANLTRQPEEVQFSNQKIADDSPYKINDNIQYEGNVESTYDDNYQPKVSLHEAIESNQVPKEPVQDVRQEYVQQEPVLGARQEYVQQDTMMQEVVRQPASQARNEYDYVQQRPQAPPSDDYIYPDHSYQPKETTARQAVEDKYERYLDDLYFDEEEVPLNEQLARDEAQYGSLTRHEYQPRNTHQERQAADDDLDRRIREELARREQSKGKGKSHRGESFHNINYEQEKEPYSALDIVLTIILIIVILIVLFYILYLFKLSATYPTFIDAIYGLRNPGLLINTLTH</sequence>
<reference evidence="3 4" key="1">
    <citation type="submission" date="2015-04" db="EMBL/GenBank/DDBJ databases">
        <title>The complete genome sequence of the rumen methanogen Methanobrevibacter millerae SM9.</title>
        <authorList>
            <person name="Leahy S.C."/>
            <person name="Kelly W.J."/>
            <person name="Pacheco D.M."/>
            <person name="Li D."/>
            <person name="Altermann E."/>
            <person name="Attwood G.T."/>
        </authorList>
    </citation>
    <scope>NUCLEOTIDE SEQUENCE [LARGE SCALE GENOMIC DNA]</scope>
    <source>
        <strain evidence="3 4">SM9</strain>
    </source>
</reference>
<feature type="transmembrane region" description="Helical" evidence="2">
    <location>
        <begin position="315"/>
        <end position="336"/>
    </location>
</feature>
<evidence type="ECO:0000313" key="4">
    <source>
        <dbReference type="Proteomes" id="UP000067738"/>
    </source>
</evidence>
<feature type="region of interest" description="Disordered" evidence="1">
    <location>
        <begin position="175"/>
        <end position="202"/>
    </location>
</feature>
<dbReference type="PATRIC" id="fig|230361.4.peg.2074"/>
<gene>
    <name evidence="3" type="ORF">sm9_2005</name>
</gene>
<accession>A0A0U2TVI4</accession>
<proteinExistence type="predicted"/>
<dbReference type="KEGG" id="mmil:sm9_2005"/>
<evidence type="ECO:0000313" key="3">
    <source>
        <dbReference type="EMBL" id="ALT69763.1"/>
    </source>
</evidence>
<evidence type="ECO:0000256" key="2">
    <source>
        <dbReference type="SAM" id="Phobius"/>
    </source>
</evidence>
<feature type="region of interest" description="Disordered" evidence="1">
    <location>
        <begin position="49"/>
        <end position="76"/>
    </location>
</feature>